<keyword evidence="7" id="KW-1185">Reference proteome</keyword>
<feature type="compositionally biased region" description="Polar residues" evidence="3">
    <location>
        <begin position="276"/>
        <end position="285"/>
    </location>
</feature>
<reference evidence="6 7" key="1">
    <citation type="submission" date="2016-08" db="EMBL/GenBank/DDBJ databases">
        <title>A Parts List for Fungal Cellulosomes Revealed by Comparative Genomics.</title>
        <authorList>
            <consortium name="DOE Joint Genome Institute"/>
            <person name="Haitjema C.H."/>
            <person name="Gilmore S.P."/>
            <person name="Henske J.K."/>
            <person name="Solomon K.V."/>
            <person name="De Groot R."/>
            <person name="Kuo A."/>
            <person name="Mondo S.J."/>
            <person name="Salamov A.A."/>
            <person name="Labutti K."/>
            <person name="Zhao Z."/>
            <person name="Chiniquy J."/>
            <person name="Barry K."/>
            <person name="Brewer H.M."/>
            <person name="Purvine S.O."/>
            <person name="Wright A.T."/>
            <person name="Boxma B."/>
            <person name="Van Alen T."/>
            <person name="Hackstein J.H."/>
            <person name="Baker S.E."/>
            <person name="Grigoriev I.V."/>
            <person name="O'Malley M.A."/>
        </authorList>
    </citation>
    <scope>NUCLEOTIDE SEQUENCE [LARGE SCALE GENOMIC DNA]</scope>
    <source>
        <strain evidence="6 7">G1</strain>
    </source>
</reference>
<evidence type="ECO:0000256" key="2">
    <source>
        <dbReference type="PROSITE-ProRule" id="PRU00192"/>
    </source>
</evidence>
<dbReference type="InterPro" id="IPR001452">
    <property type="entry name" value="SH3_domain"/>
</dbReference>
<keyword evidence="4" id="KW-0472">Membrane</keyword>
<dbReference type="Gene3D" id="2.30.30.40">
    <property type="entry name" value="SH3 Domains"/>
    <property type="match status" value="1"/>
</dbReference>
<evidence type="ECO:0000313" key="6">
    <source>
        <dbReference type="EMBL" id="ORY48374.1"/>
    </source>
</evidence>
<feature type="compositionally biased region" description="Acidic residues" evidence="3">
    <location>
        <begin position="170"/>
        <end position="196"/>
    </location>
</feature>
<dbReference type="Proteomes" id="UP000193920">
    <property type="component" value="Unassembled WGS sequence"/>
</dbReference>
<evidence type="ECO:0000259" key="5">
    <source>
        <dbReference type="PROSITE" id="PS50002"/>
    </source>
</evidence>
<feature type="compositionally biased region" description="Basic and acidic residues" evidence="3">
    <location>
        <begin position="197"/>
        <end position="219"/>
    </location>
</feature>
<dbReference type="Pfam" id="PF00018">
    <property type="entry name" value="SH3_1"/>
    <property type="match status" value="1"/>
</dbReference>
<dbReference type="STRING" id="1754190.A0A1Y2CNG1"/>
<dbReference type="EMBL" id="MCOG01000102">
    <property type="protein sequence ID" value="ORY48374.1"/>
    <property type="molecule type" value="Genomic_DNA"/>
</dbReference>
<feature type="transmembrane region" description="Helical" evidence="4">
    <location>
        <begin position="40"/>
        <end position="58"/>
    </location>
</feature>
<dbReference type="AlphaFoldDB" id="A0A1Y2CNG1"/>
<dbReference type="SMART" id="SM00326">
    <property type="entry name" value="SH3"/>
    <property type="match status" value="1"/>
</dbReference>
<evidence type="ECO:0000313" key="7">
    <source>
        <dbReference type="Proteomes" id="UP000193920"/>
    </source>
</evidence>
<dbReference type="PROSITE" id="PS50002">
    <property type="entry name" value="SH3"/>
    <property type="match status" value="1"/>
</dbReference>
<feature type="domain" description="SH3" evidence="5">
    <location>
        <begin position="376"/>
        <end position="441"/>
    </location>
</feature>
<feature type="region of interest" description="Disordered" evidence="3">
    <location>
        <begin position="167"/>
        <end position="287"/>
    </location>
</feature>
<organism evidence="6 7">
    <name type="scientific">Neocallimastix californiae</name>
    <dbReference type="NCBI Taxonomy" id="1754190"/>
    <lineage>
        <taxon>Eukaryota</taxon>
        <taxon>Fungi</taxon>
        <taxon>Fungi incertae sedis</taxon>
        <taxon>Chytridiomycota</taxon>
        <taxon>Chytridiomycota incertae sedis</taxon>
        <taxon>Neocallimastigomycetes</taxon>
        <taxon>Neocallimastigales</taxon>
        <taxon>Neocallimastigaceae</taxon>
        <taxon>Neocallimastix</taxon>
    </lineage>
</organism>
<sequence>MDGASVFTDNVKDNLKFRHTQLLTPERRKEDSPVEKVKKFLIFLIPAIMILAIGFLVYQKVFKPKAKINSKKSDIKFNYEKNPALLKTLEDQEKENKLHSRSSVSSVRSKSSLTNLKNFQSKASSPVSPSMNYESSNLLNRRSACSATSDSSDLSFKLDGSYLDVKLKDEDESEEEENDNKVDSEDENTDEEDTEKENDTTLKGKEETDITAPENDKKSVKSFKSAKSSRHSPRSKSNSKEKRSPSNYDYNHTREVKSASSQNSLSSSDISDTVSGKTSTSIPLGNNNQNYINISNFKKSNLSNTSLKTDTQRLTHYSLISNTTTNSAGNNSYFSEDLRRINRQNYPNSYLTTSTNNEQAEFATKSGSEDTAEIVSDHPFTQKVFSVAYINIPENDDELELAIGDQIKFLEIYDDDWALASRLSDNKEGMVPLTCVKEYFTMLNRN</sequence>
<keyword evidence="4" id="KW-0812">Transmembrane</keyword>
<evidence type="ECO:0000256" key="4">
    <source>
        <dbReference type="SAM" id="Phobius"/>
    </source>
</evidence>
<feature type="region of interest" description="Disordered" evidence="3">
    <location>
        <begin position="115"/>
        <end position="134"/>
    </location>
</feature>
<dbReference type="InterPro" id="IPR036028">
    <property type="entry name" value="SH3-like_dom_sf"/>
</dbReference>
<dbReference type="OrthoDB" id="5340910at2759"/>
<proteinExistence type="predicted"/>
<gene>
    <name evidence="6" type="ORF">LY90DRAFT_508876</name>
</gene>
<keyword evidence="1 2" id="KW-0728">SH3 domain</keyword>
<evidence type="ECO:0000256" key="3">
    <source>
        <dbReference type="SAM" id="MobiDB-lite"/>
    </source>
</evidence>
<name>A0A1Y2CNG1_9FUNG</name>
<keyword evidence="4" id="KW-1133">Transmembrane helix</keyword>
<protein>
    <recommendedName>
        <fullName evidence="5">SH3 domain-containing protein</fullName>
    </recommendedName>
</protein>
<evidence type="ECO:0000256" key="1">
    <source>
        <dbReference type="ARBA" id="ARBA00022443"/>
    </source>
</evidence>
<accession>A0A1Y2CNG1</accession>
<feature type="compositionally biased region" description="Low complexity" evidence="3">
    <location>
        <begin position="258"/>
        <end position="275"/>
    </location>
</feature>
<dbReference type="SUPFAM" id="SSF50044">
    <property type="entry name" value="SH3-domain"/>
    <property type="match status" value="1"/>
</dbReference>
<comment type="caution">
    <text evidence="6">The sequence shown here is derived from an EMBL/GenBank/DDBJ whole genome shotgun (WGS) entry which is preliminary data.</text>
</comment>